<dbReference type="GO" id="GO:0005576">
    <property type="term" value="C:extracellular region"/>
    <property type="evidence" value="ECO:0007669"/>
    <property type="project" value="UniProtKB-SubCell"/>
</dbReference>
<dbReference type="KEGG" id="psoj:PHYSODRAFT_417969"/>
<evidence type="ECO:0000256" key="5">
    <source>
        <dbReference type="ARBA" id="ARBA00022729"/>
    </source>
</evidence>
<name>G4ZNS5_PHYSP</name>
<gene>
    <name evidence="8" type="ORF">PHYSODRAFT_417969</name>
</gene>
<dbReference type="InParanoid" id="G4ZNS5"/>
<feature type="non-terminal residue" evidence="8">
    <location>
        <position position="1"/>
    </location>
</feature>
<feature type="non-terminal residue" evidence="8">
    <location>
        <position position="169"/>
    </location>
</feature>
<dbReference type="Pfam" id="PF22748">
    <property type="entry name" value="PexRD54_WY"/>
    <property type="match status" value="1"/>
</dbReference>
<comment type="similarity">
    <text evidence="3">Belongs to the RxLR effector family.</text>
</comment>
<evidence type="ECO:0000256" key="4">
    <source>
        <dbReference type="ARBA" id="ARBA00022525"/>
    </source>
</evidence>
<comment type="subcellular location">
    <subcellularLocation>
        <location evidence="1">Host cell</location>
    </subcellularLocation>
    <subcellularLocation>
        <location evidence="2">Secreted</location>
    </subcellularLocation>
</comment>
<evidence type="ECO:0000256" key="3">
    <source>
        <dbReference type="ARBA" id="ARBA00010400"/>
    </source>
</evidence>
<dbReference type="SMR" id="G4ZNS5"/>
<evidence type="ECO:0000256" key="2">
    <source>
        <dbReference type="ARBA" id="ARBA00004613"/>
    </source>
</evidence>
<dbReference type="EMBL" id="JH159155">
    <property type="protein sequence ID" value="EGZ15098.1"/>
    <property type="molecule type" value="Genomic_DNA"/>
</dbReference>
<proteinExistence type="inferred from homology"/>
<dbReference type="InterPro" id="IPR054463">
    <property type="entry name" value="PexRD54_WY"/>
</dbReference>
<reference evidence="8 9" key="1">
    <citation type="journal article" date="2006" name="Science">
        <title>Phytophthora genome sequences uncover evolutionary origins and mechanisms of pathogenesis.</title>
        <authorList>
            <person name="Tyler B.M."/>
            <person name="Tripathy S."/>
            <person name="Zhang X."/>
            <person name="Dehal P."/>
            <person name="Jiang R.H."/>
            <person name="Aerts A."/>
            <person name="Arredondo F.D."/>
            <person name="Baxter L."/>
            <person name="Bensasson D."/>
            <person name="Beynon J.L."/>
            <person name="Chapman J."/>
            <person name="Damasceno C.M."/>
            <person name="Dorrance A.E."/>
            <person name="Dou D."/>
            <person name="Dickerman A.W."/>
            <person name="Dubchak I.L."/>
            <person name="Garbelotto M."/>
            <person name="Gijzen M."/>
            <person name="Gordon S.G."/>
            <person name="Govers F."/>
            <person name="Grunwald N.J."/>
            <person name="Huang W."/>
            <person name="Ivors K.L."/>
            <person name="Jones R.W."/>
            <person name="Kamoun S."/>
            <person name="Krampis K."/>
            <person name="Lamour K.H."/>
            <person name="Lee M.K."/>
            <person name="McDonald W.H."/>
            <person name="Medina M."/>
            <person name="Meijer H.J."/>
            <person name="Nordberg E.K."/>
            <person name="Maclean D.J."/>
            <person name="Ospina-Giraldo M.D."/>
            <person name="Morris P.F."/>
            <person name="Phuntumart V."/>
            <person name="Putnam N.H."/>
            <person name="Rash S."/>
            <person name="Rose J.K."/>
            <person name="Sakihama Y."/>
            <person name="Salamov A.A."/>
            <person name="Savidor A."/>
            <person name="Scheuring C.F."/>
            <person name="Smith B.M."/>
            <person name="Sobral B.W."/>
            <person name="Terry A."/>
            <person name="Torto-Alalibo T.A."/>
            <person name="Win J."/>
            <person name="Xu Z."/>
            <person name="Zhang H."/>
            <person name="Grigoriev I.V."/>
            <person name="Rokhsar D.S."/>
            <person name="Boore J.L."/>
        </authorList>
    </citation>
    <scope>NUCLEOTIDE SEQUENCE [LARGE SCALE GENOMIC DNA]</scope>
    <source>
        <strain evidence="8 9">P6497</strain>
    </source>
</reference>
<evidence type="ECO:0000313" key="9">
    <source>
        <dbReference type="Proteomes" id="UP000002640"/>
    </source>
</evidence>
<evidence type="ECO:0000256" key="6">
    <source>
        <dbReference type="ARBA" id="ARBA00023026"/>
    </source>
</evidence>
<protein>
    <recommendedName>
        <fullName evidence="7">RxLR effector PexRD54 WY domain-containing protein</fullName>
    </recommendedName>
</protein>
<dbReference type="GeneID" id="20652003"/>
<evidence type="ECO:0000313" key="8">
    <source>
        <dbReference type="EMBL" id="EGZ15098.1"/>
    </source>
</evidence>
<accession>G4ZNS5</accession>
<dbReference type="AlphaFoldDB" id="G4ZNS5"/>
<keyword evidence="4" id="KW-0964">Secreted</keyword>
<keyword evidence="5" id="KW-0732">Signal</keyword>
<dbReference type="GO" id="GO:0043657">
    <property type="term" value="C:host cell"/>
    <property type="evidence" value="ECO:0007669"/>
    <property type="project" value="UniProtKB-SubCell"/>
</dbReference>
<keyword evidence="9" id="KW-1185">Reference proteome</keyword>
<evidence type="ECO:0000256" key="1">
    <source>
        <dbReference type="ARBA" id="ARBA00004340"/>
    </source>
</evidence>
<sequence>DSLTKKRPERADMVMATTQAAHVGDGVLAKMLAAAKEVEGLAATASNLEKAQLANWLEKHKTVEDVFKLLKLGDEAGKLFSSPVFSTWISYAETLSQSSEESMASMVRVLRLHRKDETLMNLVAAGKTSSPPFDVKNLSGNLEKMLMEKWMSSVQSEARVFELMGLKST</sequence>
<dbReference type="RefSeq" id="XP_009528847.1">
    <property type="nucleotide sequence ID" value="XM_009530552.1"/>
</dbReference>
<dbReference type="Proteomes" id="UP000002640">
    <property type="component" value="Unassembled WGS sequence"/>
</dbReference>
<keyword evidence="6" id="KW-0843">Virulence</keyword>
<evidence type="ECO:0000259" key="7">
    <source>
        <dbReference type="Pfam" id="PF22748"/>
    </source>
</evidence>
<organism evidence="8 9">
    <name type="scientific">Phytophthora sojae (strain P6497)</name>
    <name type="common">Soybean stem and root rot agent</name>
    <name type="synonym">Phytophthora megasperma f. sp. glycines</name>
    <dbReference type="NCBI Taxonomy" id="1094619"/>
    <lineage>
        <taxon>Eukaryota</taxon>
        <taxon>Sar</taxon>
        <taxon>Stramenopiles</taxon>
        <taxon>Oomycota</taxon>
        <taxon>Peronosporomycetes</taxon>
        <taxon>Peronosporales</taxon>
        <taxon>Peronosporaceae</taxon>
        <taxon>Phytophthora</taxon>
    </lineage>
</organism>
<feature type="domain" description="RxLR effector PexRD54 WY" evidence="7">
    <location>
        <begin position="54"/>
        <end position="91"/>
    </location>
</feature>